<evidence type="ECO:0000256" key="3">
    <source>
        <dbReference type="ARBA" id="ARBA00022679"/>
    </source>
</evidence>
<evidence type="ECO:0000313" key="10">
    <source>
        <dbReference type="EMBL" id="RKO69889.1"/>
    </source>
</evidence>
<evidence type="ECO:0000256" key="7">
    <source>
        <dbReference type="ARBA" id="ARBA00023012"/>
    </source>
</evidence>
<feature type="transmembrane region" description="Helical" evidence="8">
    <location>
        <begin position="6"/>
        <end position="29"/>
    </location>
</feature>
<dbReference type="PANTHER" id="PTHR42878">
    <property type="entry name" value="TWO-COMPONENT HISTIDINE KINASE"/>
    <property type="match status" value="1"/>
</dbReference>
<keyword evidence="3" id="KW-0808">Transferase</keyword>
<dbReference type="InterPro" id="IPR050351">
    <property type="entry name" value="BphY/WalK/GraS-like"/>
</dbReference>
<dbReference type="GO" id="GO:0000155">
    <property type="term" value="F:phosphorelay sensor kinase activity"/>
    <property type="evidence" value="ECO:0007669"/>
    <property type="project" value="InterPro"/>
</dbReference>
<feature type="domain" description="Histidine kinase" evidence="9">
    <location>
        <begin position="76"/>
        <end position="292"/>
    </location>
</feature>
<protein>
    <recommendedName>
        <fullName evidence="2">histidine kinase</fullName>
        <ecNumber evidence="2">2.7.13.3</ecNumber>
    </recommendedName>
</protein>
<proteinExistence type="predicted"/>
<organism evidence="10 11">
    <name type="scientific">Sphingobacterium puteale</name>
    <dbReference type="NCBI Taxonomy" id="2420510"/>
    <lineage>
        <taxon>Bacteria</taxon>
        <taxon>Pseudomonadati</taxon>
        <taxon>Bacteroidota</taxon>
        <taxon>Sphingobacteriia</taxon>
        <taxon>Sphingobacteriales</taxon>
        <taxon>Sphingobacteriaceae</taxon>
        <taxon>Sphingobacterium</taxon>
    </lineage>
</organism>
<dbReference type="PANTHER" id="PTHR42878:SF7">
    <property type="entry name" value="SENSOR HISTIDINE KINASE GLRK"/>
    <property type="match status" value="1"/>
</dbReference>
<dbReference type="SUPFAM" id="SSF55874">
    <property type="entry name" value="ATPase domain of HSP90 chaperone/DNA topoisomerase II/histidine kinase"/>
    <property type="match status" value="1"/>
</dbReference>
<dbReference type="InterPro" id="IPR003594">
    <property type="entry name" value="HATPase_dom"/>
</dbReference>
<name>A0A420VUJ3_9SPHI</name>
<reference evidence="10 11" key="1">
    <citation type="submission" date="2018-10" db="EMBL/GenBank/DDBJ databases">
        <title>Sphingobacterium sp. M05W1-28.</title>
        <authorList>
            <person name="Cai H."/>
        </authorList>
    </citation>
    <scope>NUCLEOTIDE SEQUENCE [LARGE SCALE GENOMIC DNA]</scope>
    <source>
        <strain evidence="10 11">M05W1-28</strain>
    </source>
</reference>
<keyword evidence="8" id="KW-1133">Transmembrane helix</keyword>
<dbReference type="SMART" id="SM00387">
    <property type="entry name" value="HATPase_c"/>
    <property type="match status" value="1"/>
</dbReference>
<dbReference type="RefSeq" id="WP_121126041.1">
    <property type="nucleotide sequence ID" value="NZ_RBWS01000016.1"/>
</dbReference>
<evidence type="ECO:0000256" key="5">
    <source>
        <dbReference type="ARBA" id="ARBA00022777"/>
    </source>
</evidence>
<dbReference type="SUPFAM" id="SSF47384">
    <property type="entry name" value="Homodimeric domain of signal transducing histidine kinase"/>
    <property type="match status" value="1"/>
</dbReference>
<dbReference type="Proteomes" id="UP000282423">
    <property type="component" value="Unassembled WGS sequence"/>
</dbReference>
<evidence type="ECO:0000256" key="1">
    <source>
        <dbReference type="ARBA" id="ARBA00000085"/>
    </source>
</evidence>
<dbReference type="EC" id="2.7.13.3" evidence="2"/>
<evidence type="ECO:0000256" key="4">
    <source>
        <dbReference type="ARBA" id="ARBA00022741"/>
    </source>
</evidence>
<gene>
    <name evidence="10" type="ORF">D7322_20235</name>
</gene>
<evidence type="ECO:0000256" key="6">
    <source>
        <dbReference type="ARBA" id="ARBA00022840"/>
    </source>
</evidence>
<dbReference type="GO" id="GO:0030295">
    <property type="term" value="F:protein kinase activator activity"/>
    <property type="evidence" value="ECO:0007669"/>
    <property type="project" value="TreeGrafter"/>
</dbReference>
<dbReference type="GO" id="GO:0007234">
    <property type="term" value="P:osmosensory signaling via phosphorelay pathway"/>
    <property type="evidence" value="ECO:0007669"/>
    <property type="project" value="TreeGrafter"/>
</dbReference>
<keyword evidence="4" id="KW-0547">Nucleotide-binding</keyword>
<accession>A0A420VUJ3</accession>
<dbReference type="Gene3D" id="3.30.565.10">
    <property type="entry name" value="Histidine kinase-like ATPase, C-terminal domain"/>
    <property type="match status" value="1"/>
</dbReference>
<dbReference type="GO" id="GO:0005524">
    <property type="term" value="F:ATP binding"/>
    <property type="evidence" value="ECO:0007669"/>
    <property type="project" value="UniProtKB-KW"/>
</dbReference>
<dbReference type="AlphaFoldDB" id="A0A420VUJ3"/>
<dbReference type="InterPro" id="IPR036097">
    <property type="entry name" value="HisK_dim/P_sf"/>
</dbReference>
<keyword evidence="8" id="KW-0812">Transmembrane</keyword>
<comment type="catalytic activity">
    <reaction evidence="1">
        <text>ATP + protein L-histidine = ADP + protein N-phospho-L-histidine.</text>
        <dbReference type="EC" id="2.7.13.3"/>
    </reaction>
</comment>
<evidence type="ECO:0000259" key="9">
    <source>
        <dbReference type="PROSITE" id="PS50109"/>
    </source>
</evidence>
<keyword evidence="11" id="KW-1185">Reference proteome</keyword>
<dbReference type="InterPro" id="IPR036890">
    <property type="entry name" value="HATPase_C_sf"/>
</dbReference>
<keyword evidence="7" id="KW-0902">Two-component regulatory system</keyword>
<keyword evidence="5 10" id="KW-0418">Kinase</keyword>
<evidence type="ECO:0000256" key="2">
    <source>
        <dbReference type="ARBA" id="ARBA00012438"/>
    </source>
</evidence>
<dbReference type="EMBL" id="RBWS01000016">
    <property type="protein sequence ID" value="RKO69889.1"/>
    <property type="molecule type" value="Genomic_DNA"/>
</dbReference>
<sequence length="295" mass="33705">MDNQTIITLLIVGIVISKTLIGVLIYFLIRKNRLLKSEQFKLAAANTALHEQAQRIRHYNQELKIAENFKTKVLSIASHDLRAPFASVEVLLTINDISLIEKEDLSLIFTNLKGQVARSRKMLEEVLRWTDAQLRDKLENTETCNILDQINDLLEMYRLELQKSKMLVLNTVDRNFSVDIHKEIFCFVVRNVISNATKYGRTGGKIQILLRDNTVDHWELTIINDGDELSPEVLYHLNFVNSWERKKAENKNGAGLGISLCRDLLKRINGSLQFANSSGEGVSVKLMFPRKRIGA</sequence>
<keyword evidence="6" id="KW-0067">ATP-binding</keyword>
<comment type="caution">
    <text evidence="10">The sequence shown here is derived from an EMBL/GenBank/DDBJ whole genome shotgun (WGS) entry which is preliminary data.</text>
</comment>
<dbReference type="InterPro" id="IPR005467">
    <property type="entry name" value="His_kinase_dom"/>
</dbReference>
<keyword evidence="8" id="KW-0472">Membrane</keyword>
<dbReference type="GO" id="GO:0000156">
    <property type="term" value="F:phosphorelay response regulator activity"/>
    <property type="evidence" value="ECO:0007669"/>
    <property type="project" value="TreeGrafter"/>
</dbReference>
<dbReference type="OrthoDB" id="9810447at2"/>
<evidence type="ECO:0000313" key="11">
    <source>
        <dbReference type="Proteomes" id="UP000282423"/>
    </source>
</evidence>
<dbReference type="PROSITE" id="PS50109">
    <property type="entry name" value="HIS_KIN"/>
    <property type="match status" value="1"/>
</dbReference>
<evidence type="ECO:0000256" key="8">
    <source>
        <dbReference type="SAM" id="Phobius"/>
    </source>
</evidence>
<dbReference type="Pfam" id="PF02518">
    <property type="entry name" value="HATPase_c"/>
    <property type="match status" value="1"/>
</dbReference>